<dbReference type="InterPro" id="IPR015943">
    <property type="entry name" value="WD40/YVTN_repeat-like_dom_sf"/>
</dbReference>
<proteinExistence type="predicted"/>
<evidence type="ECO:0000313" key="4">
    <source>
        <dbReference type="Proteomes" id="UP000053558"/>
    </source>
</evidence>
<dbReference type="RefSeq" id="XP_007775866.1">
    <property type="nucleotide sequence ID" value="XM_007777676.1"/>
</dbReference>
<accession>R7SDY7</accession>
<dbReference type="SUPFAM" id="SSF50978">
    <property type="entry name" value="WD40 repeat-like"/>
    <property type="match status" value="1"/>
</dbReference>
<organism evidence="3 4">
    <name type="scientific">Coniophora puteana (strain RWD-64-598)</name>
    <name type="common">Brown rot fungus</name>
    <dbReference type="NCBI Taxonomy" id="741705"/>
    <lineage>
        <taxon>Eukaryota</taxon>
        <taxon>Fungi</taxon>
        <taxon>Dikarya</taxon>
        <taxon>Basidiomycota</taxon>
        <taxon>Agaricomycotina</taxon>
        <taxon>Agaricomycetes</taxon>
        <taxon>Agaricomycetidae</taxon>
        <taxon>Boletales</taxon>
        <taxon>Coniophorineae</taxon>
        <taxon>Coniophoraceae</taxon>
        <taxon>Coniophora</taxon>
    </lineage>
</organism>
<evidence type="ECO:0000256" key="1">
    <source>
        <dbReference type="ARBA" id="ARBA00022737"/>
    </source>
</evidence>
<dbReference type="Gene3D" id="3.40.50.300">
    <property type="entry name" value="P-loop containing nucleotide triphosphate hydrolases"/>
    <property type="match status" value="1"/>
</dbReference>
<dbReference type="PANTHER" id="PTHR10039">
    <property type="entry name" value="AMELOGENIN"/>
    <property type="match status" value="1"/>
</dbReference>
<dbReference type="Proteomes" id="UP000053558">
    <property type="component" value="Unassembled WGS sequence"/>
</dbReference>
<dbReference type="SUPFAM" id="SSF52540">
    <property type="entry name" value="P-loop containing nucleoside triphosphate hydrolases"/>
    <property type="match status" value="1"/>
</dbReference>
<dbReference type="Gene3D" id="2.130.10.10">
    <property type="entry name" value="YVTN repeat-like/Quinoprotein amine dehydrogenase"/>
    <property type="match status" value="1"/>
</dbReference>
<dbReference type="OMA" id="SGTINIW"/>
<feature type="non-terminal residue" evidence="3">
    <location>
        <position position="749"/>
    </location>
</feature>
<gene>
    <name evidence="3" type="ORF">CONPUDRAFT_113946</name>
</gene>
<dbReference type="EMBL" id="JH711597">
    <property type="protein sequence ID" value="EIW73967.1"/>
    <property type="molecule type" value="Genomic_DNA"/>
</dbReference>
<dbReference type="InterPro" id="IPR027417">
    <property type="entry name" value="P-loop_NTPase"/>
</dbReference>
<dbReference type="InterPro" id="IPR036322">
    <property type="entry name" value="WD40_repeat_dom_sf"/>
</dbReference>
<sequence length="749" mass="84144">MESSSKGPRSAHDPWLRLSQECAHGAIYDSNERQPHSQCLEGTRVDLLQHLKDLVDDGRRKVVWVSGESGSGKSTVAHTLADGLRAEGKLVGTFFFSRKHTKRSTFNYVLLTLAYQIGLHHPIARETIVKAISDDPALLSPDKSRHDLLVKLIMEPMRELAIIWKDTPDMSIVFDALDEGANSGTDLIRPFILLLARLVKDASLPVLNIIITSRPWPEIRAVMGNPNVSPVLETVLVERFDSHEDVVRFLRHSFDHVYDTCLRAFSIPGPWPPEVDFQILSEQAHGRFIFAATVIRFIGQDEPQSRLRLICSMLRRNTSQDMGDVHHLYSSIIDEVDPLTRAKGMKYLSLIINLAEPLAISDLDQLFGDHVHSYLIPFSALISVPPPGSPGPVEVFHSSLRDFLQQKEHDDVTAIHNRLALSCFQTMRALLKRDICGLNDPSLLHDEIPDFAQKRDSIPRALRYACLYWLHHVQLTQPTNEIQGHLFDFLRHCVLFSIEAYAVIGELRRGITIFYEARGLVADWPGGSFAQKDDTVALLHDSWRLTLTFFDAISISALHVYESALPFSPKNSKIRQVYSHYFETETAFIFEEGLDDEWGCFMHKINTETWSLKVAMSPDTSQIAAITEDSVRVWNTATGVLVASLPFSTSNLGIRDIMHNGSLVAFPGHVLGDTSDTPVCLVWRPSDGEVFSFCTNRPPTGLLKDRTRIALPSNGDTVACFSVDKDGLFPLIEVFEVATKELLSYIQLH</sequence>
<dbReference type="OrthoDB" id="3027122at2759"/>
<name>R7SDY7_CONPW</name>
<keyword evidence="4" id="KW-1185">Reference proteome</keyword>
<dbReference type="PANTHER" id="PTHR10039:SF14">
    <property type="entry name" value="NACHT DOMAIN-CONTAINING PROTEIN"/>
    <property type="match status" value="1"/>
</dbReference>
<dbReference type="Pfam" id="PF24883">
    <property type="entry name" value="NPHP3_N"/>
    <property type="match status" value="1"/>
</dbReference>
<evidence type="ECO:0000259" key="2">
    <source>
        <dbReference type="PROSITE" id="PS50837"/>
    </source>
</evidence>
<dbReference type="InterPro" id="IPR007111">
    <property type="entry name" value="NACHT_NTPase"/>
</dbReference>
<feature type="domain" description="NACHT" evidence="2">
    <location>
        <begin position="61"/>
        <end position="215"/>
    </location>
</feature>
<dbReference type="InterPro" id="IPR056884">
    <property type="entry name" value="NPHP3-like_N"/>
</dbReference>
<dbReference type="KEGG" id="cput:CONPUDRAFT_113946"/>
<evidence type="ECO:0000313" key="3">
    <source>
        <dbReference type="EMBL" id="EIW73967.1"/>
    </source>
</evidence>
<protein>
    <recommendedName>
        <fullName evidence="2">NACHT domain-containing protein</fullName>
    </recommendedName>
</protein>
<reference evidence="4" key="1">
    <citation type="journal article" date="2012" name="Science">
        <title>The Paleozoic origin of enzymatic lignin decomposition reconstructed from 31 fungal genomes.</title>
        <authorList>
            <person name="Floudas D."/>
            <person name="Binder M."/>
            <person name="Riley R."/>
            <person name="Barry K."/>
            <person name="Blanchette R.A."/>
            <person name="Henrissat B."/>
            <person name="Martinez A.T."/>
            <person name="Otillar R."/>
            <person name="Spatafora J.W."/>
            <person name="Yadav J.S."/>
            <person name="Aerts A."/>
            <person name="Benoit I."/>
            <person name="Boyd A."/>
            <person name="Carlson A."/>
            <person name="Copeland A."/>
            <person name="Coutinho P.M."/>
            <person name="de Vries R.P."/>
            <person name="Ferreira P."/>
            <person name="Findley K."/>
            <person name="Foster B."/>
            <person name="Gaskell J."/>
            <person name="Glotzer D."/>
            <person name="Gorecki P."/>
            <person name="Heitman J."/>
            <person name="Hesse C."/>
            <person name="Hori C."/>
            <person name="Igarashi K."/>
            <person name="Jurgens J.A."/>
            <person name="Kallen N."/>
            <person name="Kersten P."/>
            <person name="Kohler A."/>
            <person name="Kuees U."/>
            <person name="Kumar T.K.A."/>
            <person name="Kuo A."/>
            <person name="LaButti K."/>
            <person name="Larrondo L.F."/>
            <person name="Lindquist E."/>
            <person name="Ling A."/>
            <person name="Lombard V."/>
            <person name="Lucas S."/>
            <person name="Lundell T."/>
            <person name="Martin R."/>
            <person name="McLaughlin D.J."/>
            <person name="Morgenstern I."/>
            <person name="Morin E."/>
            <person name="Murat C."/>
            <person name="Nagy L.G."/>
            <person name="Nolan M."/>
            <person name="Ohm R.A."/>
            <person name="Patyshakuliyeva A."/>
            <person name="Rokas A."/>
            <person name="Ruiz-Duenas F.J."/>
            <person name="Sabat G."/>
            <person name="Salamov A."/>
            <person name="Samejima M."/>
            <person name="Schmutz J."/>
            <person name="Slot J.C."/>
            <person name="St John F."/>
            <person name="Stenlid J."/>
            <person name="Sun H."/>
            <person name="Sun S."/>
            <person name="Syed K."/>
            <person name="Tsang A."/>
            <person name="Wiebenga A."/>
            <person name="Young D."/>
            <person name="Pisabarro A."/>
            <person name="Eastwood D.C."/>
            <person name="Martin F."/>
            <person name="Cullen D."/>
            <person name="Grigoriev I.V."/>
            <person name="Hibbett D.S."/>
        </authorList>
    </citation>
    <scope>NUCLEOTIDE SEQUENCE [LARGE SCALE GENOMIC DNA]</scope>
    <source>
        <strain evidence="4">RWD-64-598 SS2</strain>
    </source>
</reference>
<dbReference type="AlphaFoldDB" id="R7SDY7"/>
<keyword evidence="1" id="KW-0677">Repeat</keyword>
<dbReference type="PROSITE" id="PS50837">
    <property type="entry name" value="NACHT"/>
    <property type="match status" value="1"/>
</dbReference>
<dbReference type="GeneID" id="19199042"/>
<dbReference type="eggNOG" id="KOG0266">
    <property type="taxonomic scope" value="Eukaryota"/>
</dbReference>